<sequence>MAGFATAASKQAGTRDAKQAEENARSFEARIPFEFWEKLKSEELIARNAPLPTAG</sequence>
<evidence type="ECO:0000313" key="3">
    <source>
        <dbReference type="Proteomes" id="UP001476282"/>
    </source>
</evidence>
<proteinExistence type="predicted"/>
<comment type="caution">
    <text evidence="2">The sequence shown here is derived from an EMBL/GenBank/DDBJ whole genome shotgun (WGS) entry which is preliminary data.</text>
</comment>
<evidence type="ECO:0000313" key="2">
    <source>
        <dbReference type="EMBL" id="GAA5482598.1"/>
    </source>
</evidence>
<name>A0ABP9US15_9BACT</name>
<dbReference type="EMBL" id="BAABRI010000009">
    <property type="protein sequence ID" value="GAA5482598.1"/>
    <property type="molecule type" value="Genomic_DNA"/>
</dbReference>
<reference evidence="2 3" key="1">
    <citation type="submission" date="2024-02" db="EMBL/GenBank/DDBJ databases">
        <title>Haloferula sargassicola NBRC 104335.</title>
        <authorList>
            <person name="Ichikawa N."/>
            <person name="Katano-Makiyama Y."/>
            <person name="Hidaka K."/>
        </authorList>
    </citation>
    <scope>NUCLEOTIDE SEQUENCE [LARGE SCALE GENOMIC DNA]</scope>
    <source>
        <strain evidence="2 3">NBRC 104335</strain>
    </source>
</reference>
<dbReference type="Proteomes" id="UP001476282">
    <property type="component" value="Unassembled WGS sequence"/>
</dbReference>
<feature type="compositionally biased region" description="Basic and acidic residues" evidence="1">
    <location>
        <begin position="13"/>
        <end position="24"/>
    </location>
</feature>
<feature type="region of interest" description="Disordered" evidence="1">
    <location>
        <begin position="1"/>
        <end position="24"/>
    </location>
</feature>
<protein>
    <submittedName>
        <fullName evidence="2">Uncharacterized protein</fullName>
    </submittedName>
</protein>
<gene>
    <name evidence="2" type="ORF">Hsar01_01821</name>
</gene>
<keyword evidence="3" id="KW-1185">Reference proteome</keyword>
<organism evidence="2 3">
    <name type="scientific">Haloferula sargassicola</name>
    <dbReference type="NCBI Taxonomy" id="490096"/>
    <lineage>
        <taxon>Bacteria</taxon>
        <taxon>Pseudomonadati</taxon>
        <taxon>Verrucomicrobiota</taxon>
        <taxon>Verrucomicrobiia</taxon>
        <taxon>Verrucomicrobiales</taxon>
        <taxon>Verrucomicrobiaceae</taxon>
        <taxon>Haloferula</taxon>
    </lineage>
</organism>
<accession>A0ABP9US15</accession>
<evidence type="ECO:0000256" key="1">
    <source>
        <dbReference type="SAM" id="MobiDB-lite"/>
    </source>
</evidence>